<accession>A0AA36JDC4</accession>
<comment type="caution">
    <text evidence="3">The sequence shown here is derived from an EMBL/GenBank/DDBJ whole genome shotgun (WGS) entry which is preliminary data.</text>
</comment>
<dbReference type="InterPro" id="IPR021777">
    <property type="entry name" value="SANBR_BTB"/>
</dbReference>
<dbReference type="Pfam" id="PF11822">
    <property type="entry name" value="BTB_SANBR"/>
    <property type="match status" value="1"/>
</dbReference>
<keyword evidence="4" id="KW-1185">Reference proteome</keyword>
<protein>
    <recommendedName>
        <fullName evidence="2">SANT and BTB domain-containing protein</fullName>
    </recommendedName>
</protein>
<dbReference type="AlphaFoldDB" id="A0AA36JDC4"/>
<evidence type="ECO:0000256" key="1">
    <source>
        <dbReference type="SAM" id="MobiDB-lite"/>
    </source>
</evidence>
<dbReference type="PANTHER" id="PTHR20946">
    <property type="entry name" value="SANT AND BTB DOMAIN REGULATOR OF CLASS SWITCH RECOMBINATION"/>
    <property type="match status" value="1"/>
</dbReference>
<evidence type="ECO:0000313" key="3">
    <source>
        <dbReference type="EMBL" id="CAJ1402961.1"/>
    </source>
</evidence>
<organism evidence="3 4">
    <name type="scientific">Effrenium voratum</name>
    <dbReference type="NCBI Taxonomy" id="2562239"/>
    <lineage>
        <taxon>Eukaryota</taxon>
        <taxon>Sar</taxon>
        <taxon>Alveolata</taxon>
        <taxon>Dinophyceae</taxon>
        <taxon>Suessiales</taxon>
        <taxon>Symbiodiniaceae</taxon>
        <taxon>Effrenium</taxon>
    </lineage>
</organism>
<dbReference type="PANTHER" id="PTHR20946:SF0">
    <property type="entry name" value="SANT AND BTB DOMAIN REGULATOR OF CLASS SWITCH RECOMBINATION"/>
    <property type="match status" value="1"/>
</dbReference>
<name>A0AA36JDC4_9DINO</name>
<sequence>MPTIPPRRRQEVEDPKEDASETVIHVIDDARQVRRDFFCKQTQLLEHMKYFETCLAGVSPDDEVEISVHCDIKVFEWLVEYMEGSREVSALDTKDLVSILISADFLQMETLVEECLAAMHKSLAEVLAVPLDLGCIPERLAGNLAARCSLEDLEQLQDEKDRFKSRLYVHQLKQLLSQPEHVLFCCAQCQRLCAASERCWHLCPEAVAGLPGDLKNPLPALLQHTPDNSWDVGDFFQQLWAQLSSWPRIFWQVWARLQQFECIVCHTSFCGLELGRCAGAQLDPKQAHVHEEGETGSFRDHVVAAEGQPKLQMLLRHREVLQDAEVLLKVATPIGGPKPSESTKDAEAPADSNEQLLRGRYCCDRPPEHGAKAAGTSTPRRRPRSAGMRTPRAESGLEYRLQRSPYQDASALQELFTEERQESGVRTPSFFEPKLPKGVASQRKLHHMMDMLREDDRRRMDDLTTRIYVTWNLPIYDGELTWLGVKRSKAMDAHGFDSPVHTSELTVVYKLQLALLERRLRQRPENVLRAKAASLYCLSAEAESGSSERGWLFGEAQRHLEKILQSSEDPQYLHFVLTSAVGAKNFYQLPQLTAQFMRKIALHRDCMEEFRTRSEFEERASSYHLANALAILKARGVLGGGVISGTL</sequence>
<dbReference type="SUPFAM" id="SSF54695">
    <property type="entry name" value="POZ domain"/>
    <property type="match status" value="1"/>
</dbReference>
<feature type="domain" description="SANT and BTB" evidence="2">
    <location>
        <begin position="23"/>
        <end position="116"/>
    </location>
</feature>
<dbReference type="Gene3D" id="3.30.710.10">
    <property type="entry name" value="Potassium Channel Kv1.1, Chain A"/>
    <property type="match status" value="1"/>
</dbReference>
<dbReference type="EMBL" id="CAUJNA010003474">
    <property type="protein sequence ID" value="CAJ1402961.1"/>
    <property type="molecule type" value="Genomic_DNA"/>
</dbReference>
<dbReference type="InterPro" id="IPR045902">
    <property type="entry name" value="SANBR-like"/>
</dbReference>
<evidence type="ECO:0000259" key="2">
    <source>
        <dbReference type="Pfam" id="PF11822"/>
    </source>
</evidence>
<reference evidence="3" key="1">
    <citation type="submission" date="2023-08" db="EMBL/GenBank/DDBJ databases">
        <authorList>
            <person name="Chen Y."/>
            <person name="Shah S."/>
            <person name="Dougan E. K."/>
            <person name="Thang M."/>
            <person name="Chan C."/>
        </authorList>
    </citation>
    <scope>NUCLEOTIDE SEQUENCE</scope>
</reference>
<proteinExistence type="predicted"/>
<dbReference type="InterPro" id="IPR011333">
    <property type="entry name" value="SKP1/BTB/POZ_sf"/>
</dbReference>
<evidence type="ECO:0000313" key="4">
    <source>
        <dbReference type="Proteomes" id="UP001178507"/>
    </source>
</evidence>
<feature type="region of interest" description="Disordered" evidence="1">
    <location>
        <begin position="332"/>
        <end position="398"/>
    </location>
</feature>
<gene>
    <name evidence="3" type="ORF">EVOR1521_LOCUS25733</name>
</gene>
<dbReference type="Proteomes" id="UP001178507">
    <property type="component" value="Unassembled WGS sequence"/>
</dbReference>
<feature type="compositionally biased region" description="Basic and acidic residues" evidence="1">
    <location>
        <begin position="361"/>
        <end position="371"/>
    </location>
</feature>